<dbReference type="SUPFAM" id="SSF158472">
    <property type="entry name" value="HAMP domain-like"/>
    <property type="match status" value="1"/>
</dbReference>
<keyword evidence="13 14" id="KW-0472">Membrane</keyword>
<dbReference type="Pfam" id="PF00512">
    <property type="entry name" value="HisKA"/>
    <property type="match status" value="1"/>
</dbReference>
<dbReference type="Pfam" id="PF00672">
    <property type="entry name" value="HAMP"/>
    <property type="match status" value="1"/>
</dbReference>
<dbReference type="InterPro" id="IPR036097">
    <property type="entry name" value="HisK_dim/P_sf"/>
</dbReference>
<dbReference type="EMBL" id="JAMQJZ010000011">
    <property type="protein sequence ID" value="MDC3421476.1"/>
    <property type="molecule type" value="Genomic_DNA"/>
</dbReference>
<comment type="subcellular location">
    <subcellularLocation>
        <location evidence="2">Cell membrane</location>
        <topology evidence="2">Multi-pass membrane protein</topology>
    </subcellularLocation>
</comment>
<dbReference type="InterPro" id="IPR003660">
    <property type="entry name" value="HAMP_dom"/>
</dbReference>
<keyword evidence="10 17" id="KW-0067">ATP-binding</keyword>
<evidence type="ECO:0000256" key="13">
    <source>
        <dbReference type="ARBA" id="ARBA00023136"/>
    </source>
</evidence>
<dbReference type="SUPFAM" id="SSF47384">
    <property type="entry name" value="Homodimeric domain of signal transducing histidine kinase"/>
    <property type="match status" value="1"/>
</dbReference>
<dbReference type="InterPro" id="IPR003594">
    <property type="entry name" value="HATPase_dom"/>
</dbReference>
<protein>
    <recommendedName>
        <fullName evidence="3">histidine kinase</fullName>
        <ecNumber evidence="3">2.7.13.3</ecNumber>
    </recommendedName>
</protein>
<keyword evidence="8" id="KW-0547">Nucleotide-binding</keyword>
<dbReference type="CDD" id="cd00075">
    <property type="entry name" value="HATPase"/>
    <property type="match status" value="1"/>
</dbReference>
<keyword evidence="12" id="KW-0902">Two-component regulatory system</keyword>
<keyword evidence="7 14" id="KW-0812">Transmembrane</keyword>
<keyword evidence="6" id="KW-0808">Transferase</keyword>
<dbReference type="InterPro" id="IPR036890">
    <property type="entry name" value="HATPase_C_sf"/>
</dbReference>
<feature type="domain" description="HAMP" evidence="16">
    <location>
        <begin position="85"/>
        <end position="137"/>
    </location>
</feature>
<dbReference type="PANTHER" id="PTHR45528:SF1">
    <property type="entry name" value="SENSOR HISTIDINE KINASE CPXA"/>
    <property type="match status" value="1"/>
</dbReference>
<organism evidence="17 18">
    <name type="scientific">Aquibacillus koreensis</name>
    <dbReference type="NCBI Taxonomy" id="279446"/>
    <lineage>
        <taxon>Bacteria</taxon>
        <taxon>Bacillati</taxon>
        <taxon>Bacillota</taxon>
        <taxon>Bacilli</taxon>
        <taxon>Bacillales</taxon>
        <taxon>Bacillaceae</taxon>
        <taxon>Aquibacillus</taxon>
    </lineage>
</organism>
<keyword evidence="11 14" id="KW-1133">Transmembrane helix</keyword>
<dbReference type="SMART" id="SM00304">
    <property type="entry name" value="HAMP"/>
    <property type="match status" value="1"/>
</dbReference>
<evidence type="ECO:0000256" key="3">
    <source>
        <dbReference type="ARBA" id="ARBA00012438"/>
    </source>
</evidence>
<dbReference type="SMART" id="SM00387">
    <property type="entry name" value="HATPase_c"/>
    <property type="match status" value="1"/>
</dbReference>
<evidence type="ECO:0000256" key="7">
    <source>
        <dbReference type="ARBA" id="ARBA00022692"/>
    </source>
</evidence>
<dbReference type="SMART" id="SM00388">
    <property type="entry name" value="HisKA"/>
    <property type="match status" value="1"/>
</dbReference>
<proteinExistence type="predicted"/>
<dbReference type="Pfam" id="PF02518">
    <property type="entry name" value="HATPase_c"/>
    <property type="match status" value="1"/>
</dbReference>
<dbReference type="PANTHER" id="PTHR45528">
    <property type="entry name" value="SENSOR HISTIDINE KINASE CPXA"/>
    <property type="match status" value="1"/>
</dbReference>
<evidence type="ECO:0000259" key="15">
    <source>
        <dbReference type="PROSITE" id="PS50109"/>
    </source>
</evidence>
<dbReference type="GO" id="GO:0005886">
    <property type="term" value="C:plasma membrane"/>
    <property type="evidence" value="ECO:0007669"/>
    <property type="project" value="UniProtKB-SubCell"/>
</dbReference>
<keyword evidence="5" id="KW-0597">Phosphoprotein</keyword>
<keyword evidence="4" id="KW-1003">Cell membrane</keyword>
<evidence type="ECO:0000256" key="4">
    <source>
        <dbReference type="ARBA" id="ARBA00022475"/>
    </source>
</evidence>
<keyword evidence="9" id="KW-0418">Kinase</keyword>
<evidence type="ECO:0000259" key="16">
    <source>
        <dbReference type="PROSITE" id="PS50885"/>
    </source>
</evidence>
<evidence type="ECO:0000256" key="14">
    <source>
        <dbReference type="SAM" id="Phobius"/>
    </source>
</evidence>
<reference evidence="17" key="1">
    <citation type="submission" date="2022-06" db="EMBL/GenBank/DDBJ databases">
        <title>Aquibacillus sp. a new bacterium isolated from soil saline samples.</title>
        <authorList>
            <person name="Galisteo C."/>
            <person name="De La Haba R."/>
            <person name="Sanchez-Porro C."/>
            <person name="Ventosa A."/>
        </authorList>
    </citation>
    <scope>NUCLEOTIDE SEQUENCE</scope>
    <source>
        <strain evidence="17">JCM 12387</strain>
    </source>
</reference>
<name>A0A9X3WNK9_9BACI</name>
<accession>A0A9X3WNK9</accession>
<evidence type="ECO:0000256" key="6">
    <source>
        <dbReference type="ARBA" id="ARBA00022679"/>
    </source>
</evidence>
<dbReference type="Gene3D" id="1.10.287.130">
    <property type="match status" value="1"/>
</dbReference>
<keyword evidence="18" id="KW-1185">Reference proteome</keyword>
<dbReference type="Gene3D" id="6.10.340.10">
    <property type="match status" value="1"/>
</dbReference>
<feature type="transmembrane region" description="Helical" evidence="14">
    <location>
        <begin position="12"/>
        <end position="36"/>
    </location>
</feature>
<dbReference type="InterPro" id="IPR005467">
    <property type="entry name" value="His_kinase_dom"/>
</dbReference>
<feature type="domain" description="Histidine kinase" evidence="15">
    <location>
        <begin position="145"/>
        <end position="359"/>
    </location>
</feature>
<evidence type="ECO:0000256" key="2">
    <source>
        <dbReference type="ARBA" id="ARBA00004651"/>
    </source>
</evidence>
<evidence type="ECO:0000313" key="18">
    <source>
        <dbReference type="Proteomes" id="UP001145072"/>
    </source>
</evidence>
<dbReference type="CDD" id="cd00082">
    <property type="entry name" value="HisKA"/>
    <property type="match status" value="1"/>
</dbReference>
<evidence type="ECO:0000256" key="9">
    <source>
        <dbReference type="ARBA" id="ARBA00022777"/>
    </source>
</evidence>
<gene>
    <name evidence="17" type="ORF">NC661_13950</name>
</gene>
<evidence type="ECO:0000256" key="8">
    <source>
        <dbReference type="ARBA" id="ARBA00022741"/>
    </source>
</evidence>
<dbReference type="PROSITE" id="PS50885">
    <property type="entry name" value="HAMP"/>
    <property type="match status" value="1"/>
</dbReference>
<dbReference type="InterPro" id="IPR003661">
    <property type="entry name" value="HisK_dim/P_dom"/>
</dbReference>
<evidence type="ECO:0000256" key="11">
    <source>
        <dbReference type="ARBA" id="ARBA00022989"/>
    </source>
</evidence>
<dbReference type="CDD" id="cd06225">
    <property type="entry name" value="HAMP"/>
    <property type="match status" value="1"/>
</dbReference>
<dbReference type="SUPFAM" id="SSF55874">
    <property type="entry name" value="ATPase domain of HSP90 chaperone/DNA topoisomerase II/histidine kinase"/>
    <property type="match status" value="1"/>
</dbReference>
<dbReference type="RefSeq" id="WP_259870191.1">
    <property type="nucleotide sequence ID" value="NZ_JAMQJZ010000011.1"/>
</dbReference>
<evidence type="ECO:0000256" key="5">
    <source>
        <dbReference type="ARBA" id="ARBA00022553"/>
    </source>
</evidence>
<dbReference type="Proteomes" id="UP001145072">
    <property type="component" value="Unassembled WGS sequence"/>
</dbReference>
<dbReference type="GO" id="GO:0000155">
    <property type="term" value="F:phosphorelay sensor kinase activity"/>
    <property type="evidence" value="ECO:0007669"/>
    <property type="project" value="InterPro"/>
</dbReference>
<dbReference type="Gene3D" id="3.30.565.10">
    <property type="entry name" value="Histidine kinase-like ATPase, C-terminal domain"/>
    <property type="match status" value="1"/>
</dbReference>
<comment type="caution">
    <text evidence="17">The sequence shown here is derived from an EMBL/GenBank/DDBJ whole genome shotgun (WGS) entry which is preliminary data.</text>
</comment>
<dbReference type="FunFam" id="3.30.565.10:FF:000006">
    <property type="entry name" value="Sensor histidine kinase WalK"/>
    <property type="match status" value="1"/>
</dbReference>
<dbReference type="InterPro" id="IPR004358">
    <property type="entry name" value="Sig_transdc_His_kin-like_C"/>
</dbReference>
<dbReference type="EC" id="2.7.13.3" evidence="3"/>
<dbReference type="InterPro" id="IPR050398">
    <property type="entry name" value="HssS/ArlS-like"/>
</dbReference>
<comment type="catalytic activity">
    <reaction evidence="1">
        <text>ATP + protein L-histidine = ADP + protein N-phospho-L-histidine.</text>
        <dbReference type="EC" id="2.7.13.3"/>
    </reaction>
</comment>
<dbReference type="PROSITE" id="PS50109">
    <property type="entry name" value="HIS_KIN"/>
    <property type="match status" value="1"/>
</dbReference>
<evidence type="ECO:0000256" key="10">
    <source>
        <dbReference type="ARBA" id="ARBA00022840"/>
    </source>
</evidence>
<evidence type="ECO:0000256" key="12">
    <source>
        <dbReference type="ARBA" id="ARBA00023012"/>
    </source>
</evidence>
<sequence>MLNRFKGLPKQFLWRLTLVNGLIVSSFIAISSWAIYNTACVLAEGMLPMNASQQSQFNATLFQYLWIFSVITIVTGSIVHFYLTRKMIHPLRELIESTKKMKRGEYPGPLEVNNKDETGQLIGHFNDLVKQLKINQQHKDKLVTDISHEFRTPLSNLNGYLYALQKGVVTGDEKLYQALHDEAKRLTNMVEQLEHLKEWDYVSNQVLFEKDRVEIVRLIEQSVDMCHWSLEKAGIVVNVELESGVVVINREAVLQVMSNLLENAIRYNIGSSAITVRGDVSNKKYKVSVSGKGTAIPEADHHKIFDRFYRVDGSRNRSTGGVGLGLAISKEIVQSHGGDIWLSSNGNDHTFAFTLPKEE</sequence>
<dbReference type="AlphaFoldDB" id="A0A9X3WNK9"/>
<evidence type="ECO:0000256" key="1">
    <source>
        <dbReference type="ARBA" id="ARBA00000085"/>
    </source>
</evidence>
<dbReference type="PRINTS" id="PR00344">
    <property type="entry name" value="BCTRLSENSOR"/>
</dbReference>
<evidence type="ECO:0000313" key="17">
    <source>
        <dbReference type="EMBL" id="MDC3421476.1"/>
    </source>
</evidence>
<feature type="transmembrane region" description="Helical" evidence="14">
    <location>
        <begin position="64"/>
        <end position="83"/>
    </location>
</feature>
<dbReference type="GO" id="GO:0005524">
    <property type="term" value="F:ATP binding"/>
    <property type="evidence" value="ECO:0007669"/>
    <property type="project" value="UniProtKB-KW"/>
</dbReference>